<proteinExistence type="predicted"/>
<gene>
    <name evidence="5" type="ORF">HQ393_07155</name>
</gene>
<sequence>MSCPFCAIPAERIIDRNASGFVIRDGFPVSPGHTLIIPHRHIGSFFELSRPERDDLFDLLDQAKLVLDREFTPSAYNIGINDGPAAGQTVPHLHIHLIPRFEGDMADPRGGVRYVIPAKAKYWKDE</sequence>
<evidence type="ECO:0000256" key="3">
    <source>
        <dbReference type="PROSITE-ProRule" id="PRU00464"/>
    </source>
</evidence>
<dbReference type="Pfam" id="PF01230">
    <property type="entry name" value="HIT"/>
    <property type="match status" value="1"/>
</dbReference>
<accession>A0A7H9BIF0</accession>
<dbReference type="InterPro" id="IPR011146">
    <property type="entry name" value="HIT-like"/>
</dbReference>
<dbReference type="AlphaFoldDB" id="A0A7H9BIF0"/>
<feature type="active site" description="Tele-AMP-histidine intermediate" evidence="1">
    <location>
        <position position="94"/>
    </location>
</feature>
<keyword evidence="6" id="KW-1185">Reference proteome</keyword>
<dbReference type="Proteomes" id="UP000509597">
    <property type="component" value="Chromosome"/>
</dbReference>
<dbReference type="PROSITE" id="PS51084">
    <property type="entry name" value="HIT_2"/>
    <property type="match status" value="1"/>
</dbReference>
<dbReference type="RefSeq" id="WP_179358135.1">
    <property type="nucleotide sequence ID" value="NZ_CP058627.1"/>
</dbReference>
<dbReference type="SUPFAM" id="SSF54197">
    <property type="entry name" value="HIT-like"/>
    <property type="match status" value="1"/>
</dbReference>
<dbReference type="Gene3D" id="3.30.428.10">
    <property type="entry name" value="HIT-like"/>
    <property type="match status" value="1"/>
</dbReference>
<dbReference type="PANTHER" id="PTHR42997">
    <property type="entry name" value="HIT FAMILY HYDROLASE"/>
    <property type="match status" value="1"/>
</dbReference>
<evidence type="ECO:0000313" key="5">
    <source>
        <dbReference type="EMBL" id="QLG88056.1"/>
    </source>
</evidence>
<dbReference type="PANTHER" id="PTHR42997:SF1">
    <property type="entry name" value="AP-4-A PHOSPHORYLASE"/>
    <property type="match status" value="1"/>
</dbReference>
<dbReference type="PROSITE" id="PS00892">
    <property type="entry name" value="HIT_1"/>
    <property type="match status" value="1"/>
</dbReference>
<evidence type="ECO:0000256" key="1">
    <source>
        <dbReference type="PIRSR" id="PIRSR601310-1"/>
    </source>
</evidence>
<protein>
    <submittedName>
        <fullName evidence="5">HIT family protein</fullName>
    </submittedName>
</protein>
<dbReference type="KEGG" id="chiz:HQ393_07155"/>
<feature type="domain" description="HIT" evidence="4">
    <location>
        <begin position="1"/>
        <end position="107"/>
    </location>
</feature>
<dbReference type="GO" id="GO:0003824">
    <property type="term" value="F:catalytic activity"/>
    <property type="evidence" value="ECO:0007669"/>
    <property type="project" value="InterPro"/>
</dbReference>
<organism evidence="5 6">
    <name type="scientific">Chitinibacter bivalviorum</name>
    <dbReference type="NCBI Taxonomy" id="2739434"/>
    <lineage>
        <taxon>Bacteria</taxon>
        <taxon>Pseudomonadati</taxon>
        <taxon>Pseudomonadota</taxon>
        <taxon>Betaproteobacteria</taxon>
        <taxon>Neisseriales</taxon>
        <taxon>Chitinibacteraceae</taxon>
        <taxon>Chitinibacter</taxon>
    </lineage>
</organism>
<evidence type="ECO:0000313" key="6">
    <source>
        <dbReference type="Proteomes" id="UP000509597"/>
    </source>
</evidence>
<evidence type="ECO:0000259" key="4">
    <source>
        <dbReference type="PROSITE" id="PS51084"/>
    </source>
</evidence>
<evidence type="ECO:0000256" key="2">
    <source>
        <dbReference type="PIRSR" id="PIRSR601310-3"/>
    </source>
</evidence>
<dbReference type="PRINTS" id="PR00332">
    <property type="entry name" value="HISTRIAD"/>
</dbReference>
<dbReference type="EMBL" id="CP058627">
    <property type="protein sequence ID" value="QLG88056.1"/>
    <property type="molecule type" value="Genomic_DNA"/>
</dbReference>
<dbReference type="InterPro" id="IPR052908">
    <property type="entry name" value="AP-4-A_phosphorylase"/>
</dbReference>
<reference evidence="5 6" key="1">
    <citation type="submission" date="2020-07" db="EMBL/GenBank/DDBJ databases">
        <title>Complete genome sequence of Chitinibacter sp. 2T18.</title>
        <authorList>
            <person name="Bae J.-W."/>
            <person name="Choi J.-W."/>
        </authorList>
    </citation>
    <scope>NUCLEOTIDE SEQUENCE [LARGE SCALE GENOMIC DNA]</scope>
    <source>
        <strain evidence="5 6">2T18</strain>
    </source>
</reference>
<dbReference type="InterPro" id="IPR001310">
    <property type="entry name" value="Histidine_triad_HIT"/>
</dbReference>
<feature type="short sequence motif" description="Histidine triad motif" evidence="2 3">
    <location>
        <begin position="92"/>
        <end position="96"/>
    </location>
</feature>
<dbReference type="InterPro" id="IPR036265">
    <property type="entry name" value="HIT-like_sf"/>
</dbReference>
<dbReference type="InterPro" id="IPR019808">
    <property type="entry name" value="Histidine_triad_CS"/>
</dbReference>
<name>A0A7H9BIF0_9NEIS</name>